<reference evidence="1" key="1">
    <citation type="journal article" date="2023" name="Nat. Commun.">
        <title>Diploid and tetraploid genomes of Acorus and the evolution of monocots.</title>
        <authorList>
            <person name="Ma L."/>
            <person name="Liu K.W."/>
            <person name="Li Z."/>
            <person name="Hsiao Y.Y."/>
            <person name="Qi Y."/>
            <person name="Fu T."/>
            <person name="Tang G.D."/>
            <person name="Zhang D."/>
            <person name="Sun W.H."/>
            <person name="Liu D.K."/>
            <person name="Li Y."/>
            <person name="Chen G.Z."/>
            <person name="Liu X.D."/>
            <person name="Liao X.Y."/>
            <person name="Jiang Y.T."/>
            <person name="Yu X."/>
            <person name="Hao Y."/>
            <person name="Huang J."/>
            <person name="Zhao X.W."/>
            <person name="Ke S."/>
            <person name="Chen Y.Y."/>
            <person name="Wu W.L."/>
            <person name="Hsu J.L."/>
            <person name="Lin Y.F."/>
            <person name="Huang M.D."/>
            <person name="Li C.Y."/>
            <person name="Huang L."/>
            <person name="Wang Z.W."/>
            <person name="Zhao X."/>
            <person name="Zhong W.Y."/>
            <person name="Peng D.H."/>
            <person name="Ahmad S."/>
            <person name="Lan S."/>
            <person name="Zhang J.S."/>
            <person name="Tsai W.C."/>
            <person name="Van de Peer Y."/>
            <person name="Liu Z.J."/>
        </authorList>
    </citation>
    <scope>NUCLEOTIDE SEQUENCE</scope>
    <source>
        <strain evidence="1">CP</strain>
    </source>
</reference>
<gene>
    <name evidence="1" type="ORF">QJS10_CPB17g01840</name>
</gene>
<comment type="caution">
    <text evidence="1">The sequence shown here is derived from an EMBL/GenBank/DDBJ whole genome shotgun (WGS) entry which is preliminary data.</text>
</comment>
<reference evidence="1" key="2">
    <citation type="submission" date="2023-06" db="EMBL/GenBank/DDBJ databases">
        <authorList>
            <person name="Ma L."/>
            <person name="Liu K.-W."/>
            <person name="Li Z."/>
            <person name="Hsiao Y.-Y."/>
            <person name="Qi Y."/>
            <person name="Fu T."/>
            <person name="Tang G."/>
            <person name="Zhang D."/>
            <person name="Sun W.-H."/>
            <person name="Liu D.-K."/>
            <person name="Li Y."/>
            <person name="Chen G.-Z."/>
            <person name="Liu X.-D."/>
            <person name="Liao X.-Y."/>
            <person name="Jiang Y.-T."/>
            <person name="Yu X."/>
            <person name="Hao Y."/>
            <person name="Huang J."/>
            <person name="Zhao X.-W."/>
            <person name="Ke S."/>
            <person name="Chen Y.-Y."/>
            <person name="Wu W.-L."/>
            <person name="Hsu J.-L."/>
            <person name="Lin Y.-F."/>
            <person name="Huang M.-D."/>
            <person name="Li C.-Y."/>
            <person name="Huang L."/>
            <person name="Wang Z.-W."/>
            <person name="Zhao X."/>
            <person name="Zhong W.-Y."/>
            <person name="Peng D.-H."/>
            <person name="Ahmad S."/>
            <person name="Lan S."/>
            <person name="Zhang J.-S."/>
            <person name="Tsai W.-C."/>
            <person name="Van De Peer Y."/>
            <person name="Liu Z.-J."/>
        </authorList>
    </citation>
    <scope>NUCLEOTIDE SEQUENCE</scope>
    <source>
        <strain evidence="1">CP</strain>
        <tissue evidence="1">Leaves</tissue>
    </source>
</reference>
<organism evidence="1 2">
    <name type="scientific">Acorus calamus</name>
    <name type="common">Sweet flag</name>
    <dbReference type="NCBI Taxonomy" id="4465"/>
    <lineage>
        <taxon>Eukaryota</taxon>
        <taxon>Viridiplantae</taxon>
        <taxon>Streptophyta</taxon>
        <taxon>Embryophyta</taxon>
        <taxon>Tracheophyta</taxon>
        <taxon>Spermatophyta</taxon>
        <taxon>Magnoliopsida</taxon>
        <taxon>Liliopsida</taxon>
        <taxon>Acoraceae</taxon>
        <taxon>Acorus</taxon>
    </lineage>
</organism>
<accession>A0AAV9CVW1</accession>
<evidence type="ECO:0000313" key="1">
    <source>
        <dbReference type="EMBL" id="KAK1292503.1"/>
    </source>
</evidence>
<evidence type="ECO:0000313" key="2">
    <source>
        <dbReference type="Proteomes" id="UP001180020"/>
    </source>
</evidence>
<sequence length="73" mass="8310">MSPSLVFNASSNGGFYNVSTADDAVYALAPFAWGYLRLGKHEERTPDRWTKWVFMESANIEKNSDKYDTTKIL</sequence>
<dbReference type="EMBL" id="JAUJYO010000017">
    <property type="protein sequence ID" value="KAK1292503.1"/>
    <property type="molecule type" value="Genomic_DNA"/>
</dbReference>
<dbReference type="AlphaFoldDB" id="A0AAV9CVW1"/>
<protein>
    <submittedName>
        <fullName evidence="1">Uncharacterized protein</fullName>
    </submittedName>
</protein>
<keyword evidence="2" id="KW-1185">Reference proteome</keyword>
<dbReference type="Proteomes" id="UP001180020">
    <property type="component" value="Unassembled WGS sequence"/>
</dbReference>
<name>A0AAV9CVW1_ACOCL</name>
<proteinExistence type="predicted"/>